<keyword evidence="1" id="KW-1185">Reference proteome</keyword>
<sequence>MQLNAHSGISPTSYRMEDNAKHGLRHPTRFERNIFRSLIPPILVPVEMRQMGREGVLLSNLSIFYCEMLEPLLRLYFHVADPSRMLFLCRRSIFSFSRTRFIPLTAIGSSKGILFTSLFFLARYSVVLPASSLVTPYEVIMNSQRVSSLLRYQTVVSANVACC</sequence>
<dbReference type="AlphaFoldDB" id="A0A915C042"/>
<dbReference type="WBParaSite" id="PgR071_g037_t01">
    <property type="protein sequence ID" value="PgR071_g037_t01"/>
    <property type="gene ID" value="PgR071_g037"/>
</dbReference>
<protein>
    <submittedName>
        <fullName evidence="2">Uncharacterized protein</fullName>
    </submittedName>
</protein>
<evidence type="ECO:0000313" key="1">
    <source>
        <dbReference type="Proteomes" id="UP000887569"/>
    </source>
</evidence>
<evidence type="ECO:0000313" key="2">
    <source>
        <dbReference type="WBParaSite" id="PgR071_g037_t01"/>
    </source>
</evidence>
<name>A0A915C042_PARUN</name>
<reference evidence="2" key="1">
    <citation type="submission" date="2022-11" db="UniProtKB">
        <authorList>
            <consortium name="WormBaseParasite"/>
        </authorList>
    </citation>
    <scope>IDENTIFICATION</scope>
</reference>
<dbReference type="Proteomes" id="UP000887569">
    <property type="component" value="Unplaced"/>
</dbReference>
<organism evidence="1 2">
    <name type="scientific">Parascaris univalens</name>
    <name type="common">Nematode worm</name>
    <dbReference type="NCBI Taxonomy" id="6257"/>
    <lineage>
        <taxon>Eukaryota</taxon>
        <taxon>Metazoa</taxon>
        <taxon>Ecdysozoa</taxon>
        <taxon>Nematoda</taxon>
        <taxon>Chromadorea</taxon>
        <taxon>Rhabditida</taxon>
        <taxon>Spirurina</taxon>
        <taxon>Ascaridomorpha</taxon>
        <taxon>Ascaridoidea</taxon>
        <taxon>Ascarididae</taxon>
        <taxon>Parascaris</taxon>
    </lineage>
</organism>
<proteinExistence type="predicted"/>
<accession>A0A915C042</accession>